<comment type="similarity">
    <text evidence="8">Belongs to the TrpC family.</text>
</comment>
<dbReference type="PROSITE" id="PS00614">
    <property type="entry name" value="IGPS"/>
    <property type="match status" value="1"/>
</dbReference>
<evidence type="ECO:0000256" key="1">
    <source>
        <dbReference type="ARBA" id="ARBA00001633"/>
    </source>
</evidence>
<dbReference type="HAMAP" id="MF_00134_B">
    <property type="entry name" value="IGPS_B"/>
    <property type="match status" value="1"/>
</dbReference>
<dbReference type="InterPro" id="IPR013785">
    <property type="entry name" value="Aldolase_TIM"/>
</dbReference>
<dbReference type="Pfam" id="PF00218">
    <property type="entry name" value="IGPS"/>
    <property type="match status" value="1"/>
</dbReference>
<dbReference type="FunFam" id="3.20.20.70:FF:000024">
    <property type="entry name" value="Indole-3-glycerol phosphate synthase"/>
    <property type="match status" value="1"/>
</dbReference>
<evidence type="ECO:0000256" key="6">
    <source>
        <dbReference type="ARBA" id="ARBA00023141"/>
    </source>
</evidence>
<gene>
    <name evidence="8" type="primary">trpC</name>
</gene>
<dbReference type="NCBIfam" id="NF001377">
    <property type="entry name" value="PRK00278.2-4"/>
    <property type="match status" value="1"/>
</dbReference>
<evidence type="ECO:0000256" key="8">
    <source>
        <dbReference type="HAMAP-Rule" id="MF_00134"/>
    </source>
</evidence>
<protein>
    <recommendedName>
        <fullName evidence="8">Indole-3-glycerol phosphate synthase</fullName>
        <shortName evidence="8">IGPS</shortName>
        <ecNumber evidence="8">4.1.1.48</ecNumber>
    </recommendedName>
</protein>
<dbReference type="PANTHER" id="PTHR22854">
    <property type="entry name" value="TRYPTOPHAN BIOSYNTHESIS PROTEIN"/>
    <property type="match status" value="1"/>
</dbReference>
<dbReference type="GO" id="GO:0004425">
    <property type="term" value="F:indole-3-glycerol-phosphate synthase activity"/>
    <property type="evidence" value="ECO:0007669"/>
    <property type="project" value="UniProtKB-UniRule"/>
</dbReference>
<accession>E0XPK8</accession>
<feature type="domain" description="Indole-3-glycerol phosphate synthase" evidence="10">
    <location>
        <begin position="13"/>
        <end position="268"/>
    </location>
</feature>
<dbReference type="CDD" id="cd00331">
    <property type="entry name" value="IGPS"/>
    <property type="match status" value="1"/>
</dbReference>
<dbReference type="UniPathway" id="UPA00035">
    <property type="reaction ID" value="UER00043"/>
</dbReference>
<sequence length="273" mass="30504">MRVSKLGATKNILDEILAQKEQEVVTAKQRLSLEEIESQIKGFPSPRPFIGSLRSVISNREPAVIAEIKKASPSKGLIRPDFHPSEHAKDYETNGATCLSVLTDVEYFMGSDGYLSEVKQASSLPVLRKDFIIDPYQVAQSKLLGADCVLLIIAALSHSQLHELAAYANQIAIDILVEVHDREELYRALELGNDLIGINNRNLHNFQTSLETTFELKKHIPSDKLIVTESGINSVEDIKLMNSRGIFGFLVGETFMRASRPGEKLKELFFEHE</sequence>
<dbReference type="EC" id="4.1.1.48" evidence="8"/>
<evidence type="ECO:0000256" key="9">
    <source>
        <dbReference type="SAM" id="Coils"/>
    </source>
</evidence>
<evidence type="ECO:0000313" key="11">
    <source>
        <dbReference type="EMBL" id="ADI16349.1"/>
    </source>
</evidence>
<dbReference type="EMBL" id="GU474835">
    <property type="protein sequence ID" value="ADI16349.1"/>
    <property type="molecule type" value="Genomic_DNA"/>
</dbReference>
<dbReference type="InterPro" id="IPR013798">
    <property type="entry name" value="Indole-3-glycerol_P_synth_dom"/>
</dbReference>
<reference evidence="11" key="1">
    <citation type="journal article" date="2011" name="Environ. Microbiol.">
        <title>Time-series analyses of Monterey Bay coastal microbial picoplankton using a 'genome proxy' microarray.</title>
        <authorList>
            <person name="Rich V.I."/>
            <person name="Pham V.D."/>
            <person name="Eppley J."/>
            <person name="Shi Y."/>
            <person name="DeLong E.F."/>
        </authorList>
    </citation>
    <scope>NUCLEOTIDE SEQUENCE</scope>
</reference>
<dbReference type="NCBIfam" id="NF001373">
    <property type="entry name" value="PRK00278.1-6"/>
    <property type="match status" value="1"/>
</dbReference>
<evidence type="ECO:0000259" key="10">
    <source>
        <dbReference type="Pfam" id="PF00218"/>
    </source>
</evidence>
<comment type="pathway">
    <text evidence="2 8">Amino-acid biosynthesis; L-tryptophan biosynthesis; L-tryptophan from chorismate: step 4/5.</text>
</comment>
<keyword evidence="4 8" id="KW-0210">Decarboxylase</keyword>
<evidence type="ECO:0000256" key="5">
    <source>
        <dbReference type="ARBA" id="ARBA00022822"/>
    </source>
</evidence>
<keyword evidence="6 8" id="KW-0057">Aromatic amino acid biosynthesis</keyword>
<organism evidence="11">
    <name type="scientific">uncultured bacterium HF130_01F24</name>
    <dbReference type="NCBI Taxonomy" id="710814"/>
    <lineage>
        <taxon>Bacteria</taxon>
        <taxon>environmental samples</taxon>
    </lineage>
</organism>
<keyword evidence="9" id="KW-0175">Coiled coil</keyword>
<dbReference type="SUPFAM" id="SSF51366">
    <property type="entry name" value="Ribulose-phoshate binding barrel"/>
    <property type="match status" value="1"/>
</dbReference>
<dbReference type="InterPro" id="IPR001468">
    <property type="entry name" value="Indole-3-GlycerolPSynthase_CS"/>
</dbReference>
<keyword evidence="7 8" id="KW-0456">Lyase</keyword>
<dbReference type="Gene3D" id="3.20.20.70">
    <property type="entry name" value="Aldolase class I"/>
    <property type="match status" value="1"/>
</dbReference>
<proteinExistence type="inferred from homology"/>
<evidence type="ECO:0000256" key="3">
    <source>
        <dbReference type="ARBA" id="ARBA00022605"/>
    </source>
</evidence>
<keyword evidence="3 8" id="KW-0028">Amino-acid biosynthesis</keyword>
<evidence type="ECO:0000256" key="4">
    <source>
        <dbReference type="ARBA" id="ARBA00022793"/>
    </source>
</evidence>
<dbReference type="GO" id="GO:0004640">
    <property type="term" value="F:phosphoribosylanthranilate isomerase activity"/>
    <property type="evidence" value="ECO:0007669"/>
    <property type="project" value="TreeGrafter"/>
</dbReference>
<dbReference type="GO" id="GO:0000162">
    <property type="term" value="P:L-tryptophan biosynthetic process"/>
    <property type="evidence" value="ECO:0007669"/>
    <property type="project" value="UniProtKB-UniRule"/>
</dbReference>
<dbReference type="PANTHER" id="PTHR22854:SF2">
    <property type="entry name" value="INDOLE-3-GLYCEROL-PHOSPHATE SYNTHASE"/>
    <property type="match status" value="1"/>
</dbReference>
<dbReference type="InterPro" id="IPR011060">
    <property type="entry name" value="RibuloseP-bd_barrel"/>
</dbReference>
<dbReference type="AlphaFoldDB" id="E0XPK8"/>
<comment type="catalytic activity">
    <reaction evidence="1 8">
        <text>1-(2-carboxyphenylamino)-1-deoxy-D-ribulose 5-phosphate + H(+) = (1S,2R)-1-C-(indol-3-yl)glycerol 3-phosphate + CO2 + H2O</text>
        <dbReference type="Rhea" id="RHEA:23476"/>
        <dbReference type="ChEBI" id="CHEBI:15377"/>
        <dbReference type="ChEBI" id="CHEBI:15378"/>
        <dbReference type="ChEBI" id="CHEBI:16526"/>
        <dbReference type="ChEBI" id="CHEBI:58613"/>
        <dbReference type="ChEBI" id="CHEBI:58866"/>
        <dbReference type="EC" id="4.1.1.48"/>
    </reaction>
</comment>
<dbReference type="InterPro" id="IPR045186">
    <property type="entry name" value="Indole-3-glycerol_P_synth"/>
</dbReference>
<keyword evidence="5 8" id="KW-0822">Tryptophan biosynthesis</keyword>
<evidence type="ECO:0000256" key="7">
    <source>
        <dbReference type="ARBA" id="ARBA00023239"/>
    </source>
</evidence>
<evidence type="ECO:0000256" key="2">
    <source>
        <dbReference type="ARBA" id="ARBA00004696"/>
    </source>
</evidence>
<feature type="coiled-coil region" evidence="9">
    <location>
        <begin position="10"/>
        <end position="37"/>
    </location>
</feature>
<name>E0XPK8_9BACT</name>